<protein>
    <submittedName>
        <fullName evidence="1">Uncharacterized protein</fullName>
    </submittedName>
</protein>
<organism evidence="1 2">
    <name type="scientific">Sandaracinus amylolyticus</name>
    <dbReference type="NCBI Taxonomy" id="927083"/>
    <lineage>
        <taxon>Bacteria</taxon>
        <taxon>Pseudomonadati</taxon>
        <taxon>Myxococcota</taxon>
        <taxon>Polyangia</taxon>
        <taxon>Polyangiales</taxon>
        <taxon>Sandaracinaceae</taxon>
        <taxon>Sandaracinus</taxon>
    </lineage>
</organism>
<dbReference type="Proteomes" id="UP000034883">
    <property type="component" value="Chromosome"/>
</dbReference>
<evidence type="ECO:0000313" key="2">
    <source>
        <dbReference type="Proteomes" id="UP000034883"/>
    </source>
</evidence>
<sequence>MEGVMGSLRWAGARIALAALSIVVAATLFQPRARATVMVEVPLEAMVRDADVIVVGVVEDVGARLVMLPDGGAEPHTITTLRVREWVKGSGGELVRIDEIGGVTSQVAMRIAGTPEYARGEEVVVFLRRTPEGALRTFAMVQGRFGIRRGVPGADDVVVRDTTSIGFASWASGPMAIEHGGVRAMRLADFLAFVRATLEQIETDPTTGDALGGGAR</sequence>
<gene>
    <name evidence="1" type="ORF">DB32_003985</name>
</gene>
<reference evidence="1 2" key="1">
    <citation type="submission" date="2015-03" db="EMBL/GenBank/DDBJ databases">
        <title>Genome assembly of Sandaracinus amylolyticus DSM 53668.</title>
        <authorList>
            <person name="Sharma G."/>
            <person name="Subramanian S."/>
        </authorList>
    </citation>
    <scope>NUCLEOTIDE SEQUENCE [LARGE SCALE GENOMIC DNA]</scope>
    <source>
        <strain evidence="1 2">DSM 53668</strain>
    </source>
</reference>
<dbReference type="EMBL" id="CP011125">
    <property type="protein sequence ID" value="AKF06836.1"/>
    <property type="molecule type" value="Genomic_DNA"/>
</dbReference>
<evidence type="ECO:0000313" key="1">
    <source>
        <dbReference type="EMBL" id="AKF06836.1"/>
    </source>
</evidence>
<dbReference type="KEGG" id="samy:DB32_003985"/>
<dbReference type="AlphaFoldDB" id="A0A0F6W405"/>
<accession>A0A0F6W405</accession>
<dbReference type="STRING" id="927083.DB32_003985"/>
<name>A0A0F6W405_9BACT</name>
<keyword evidence="2" id="KW-1185">Reference proteome</keyword>
<proteinExistence type="predicted"/>